<evidence type="ECO:0000256" key="1">
    <source>
        <dbReference type="SAM" id="Phobius"/>
    </source>
</evidence>
<name>A0A8E0RML9_9TREM</name>
<keyword evidence="3" id="KW-1185">Reference proteome</keyword>
<proteinExistence type="predicted"/>
<keyword evidence="1" id="KW-0812">Transmembrane</keyword>
<dbReference type="Proteomes" id="UP000728185">
    <property type="component" value="Unassembled WGS sequence"/>
</dbReference>
<keyword evidence="1" id="KW-1133">Transmembrane helix</keyword>
<feature type="transmembrane region" description="Helical" evidence="1">
    <location>
        <begin position="24"/>
        <end position="45"/>
    </location>
</feature>
<organism evidence="2 3">
    <name type="scientific">Fasciolopsis buskii</name>
    <dbReference type="NCBI Taxonomy" id="27845"/>
    <lineage>
        <taxon>Eukaryota</taxon>
        <taxon>Metazoa</taxon>
        <taxon>Spiralia</taxon>
        <taxon>Lophotrochozoa</taxon>
        <taxon>Platyhelminthes</taxon>
        <taxon>Trematoda</taxon>
        <taxon>Digenea</taxon>
        <taxon>Plagiorchiida</taxon>
        <taxon>Echinostomata</taxon>
        <taxon>Echinostomatoidea</taxon>
        <taxon>Fasciolidae</taxon>
        <taxon>Fasciolopsis</taxon>
    </lineage>
</organism>
<sequence>DVGNAAPPDRYVFRIGPVTFVRFYLAYCFLILHGIGFLLPWNVFINAREYFVDYKLNTTLSLEADYRINFMSYLGFAAHFPSLCFAAWNTFFQKSARYAIFMFLCVQNSLHA</sequence>
<evidence type="ECO:0000313" key="3">
    <source>
        <dbReference type="Proteomes" id="UP000728185"/>
    </source>
</evidence>
<feature type="transmembrane region" description="Helical" evidence="1">
    <location>
        <begin position="70"/>
        <end position="92"/>
    </location>
</feature>
<feature type="non-terminal residue" evidence="2">
    <location>
        <position position="112"/>
    </location>
</feature>
<gene>
    <name evidence="2" type="ORF">FBUS_04828</name>
</gene>
<comment type="caution">
    <text evidence="2">The sequence shown here is derived from an EMBL/GenBank/DDBJ whole genome shotgun (WGS) entry which is preliminary data.</text>
</comment>
<dbReference type="AlphaFoldDB" id="A0A8E0RML9"/>
<dbReference type="OrthoDB" id="1856718at2759"/>
<evidence type="ECO:0000313" key="2">
    <source>
        <dbReference type="EMBL" id="KAA0185903.1"/>
    </source>
</evidence>
<keyword evidence="1" id="KW-0472">Membrane</keyword>
<protein>
    <submittedName>
        <fullName evidence="2">Uncharacterized protein</fullName>
    </submittedName>
</protein>
<reference evidence="2" key="1">
    <citation type="submission" date="2019-05" db="EMBL/GenBank/DDBJ databases">
        <title>Annotation for the trematode Fasciolopsis buski.</title>
        <authorList>
            <person name="Choi Y.-J."/>
        </authorList>
    </citation>
    <scope>NUCLEOTIDE SEQUENCE</scope>
    <source>
        <strain evidence="2">HT</strain>
        <tissue evidence="2">Whole worm</tissue>
    </source>
</reference>
<dbReference type="EMBL" id="LUCM01010122">
    <property type="protein sequence ID" value="KAA0185903.1"/>
    <property type="molecule type" value="Genomic_DNA"/>
</dbReference>
<accession>A0A8E0RML9</accession>